<dbReference type="InterPro" id="IPR046347">
    <property type="entry name" value="bZIP_sf"/>
</dbReference>
<dbReference type="Proteomes" id="UP000728185">
    <property type="component" value="Unassembled WGS sequence"/>
</dbReference>
<name>A0A8E0RM92_9TREM</name>
<dbReference type="PANTHER" id="PTHR11988">
    <property type="entry name" value="THYROTROPH EMBRYONIC FACTOR RELATED"/>
    <property type="match status" value="1"/>
</dbReference>
<dbReference type="SUPFAM" id="SSF57959">
    <property type="entry name" value="Leucine zipper domain"/>
    <property type="match status" value="1"/>
</dbReference>
<keyword evidence="3" id="KW-0238">DNA-binding</keyword>
<evidence type="ECO:0000256" key="2">
    <source>
        <dbReference type="ARBA" id="ARBA00023015"/>
    </source>
</evidence>
<keyword evidence="4" id="KW-0804">Transcription</keyword>
<feature type="coiled-coil region" evidence="6">
    <location>
        <begin position="18"/>
        <end position="52"/>
    </location>
</feature>
<dbReference type="CDD" id="cd14695">
    <property type="entry name" value="bZIP_HLF"/>
    <property type="match status" value="1"/>
</dbReference>
<evidence type="ECO:0000313" key="8">
    <source>
        <dbReference type="EMBL" id="KAA0187603.1"/>
    </source>
</evidence>
<gene>
    <name evidence="8" type="ORF">FBUS_07778</name>
</gene>
<evidence type="ECO:0000313" key="9">
    <source>
        <dbReference type="Proteomes" id="UP000728185"/>
    </source>
</evidence>
<keyword evidence="6" id="KW-0175">Coiled coil</keyword>
<organism evidence="8 9">
    <name type="scientific">Fasciolopsis buskii</name>
    <dbReference type="NCBI Taxonomy" id="27845"/>
    <lineage>
        <taxon>Eukaryota</taxon>
        <taxon>Metazoa</taxon>
        <taxon>Spiralia</taxon>
        <taxon>Lophotrochozoa</taxon>
        <taxon>Platyhelminthes</taxon>
        <taxon>Trematoda</taxon>
        <taxon>Digenea</taxon>
        <taxon>Plagiorchiida</taxon>
        <taxon>Echinostomata</taxon>
        <taxon>Echinostomatoidea</taxon>
        <taxon>Fasciolidae</taxon>
        <taxon>Fasciolopsis</taxon>
    </lineage>
</organism>
<evidence type="ECO:0000259" key="7">
    <source>
        <dbReference type="PROSITE" id="PS50217"/>
    </source>
</evidence>
<comment type="caution">
    <text evidence="8">The sequence shown here is derived from an EMBL/GenBank/DDBJ whole genome shotgun (WGS) entry which is preliminary data.</text>
</comment>
<dbReference type="PROSITE" id="PS50217">
    <property type="entry name" value="BZIP"/>
    <property type="match status" value="1"/>
</dbReference>
<reference evidence="8" key="1">
    <citation type="submission" date="2019-05" db="EMBL/GenBank/DDBJ databases">
        <title>Annotation for the trematode Fasciolopsis buski.</title>
        <authorList>
            <person name="Choi Y.-J."/>
        </authorList>
    </citation>
    <scope>NUCLEOTIDE SEQUENCE</scope>
    <source>
        <strain evidence="8">HT</strain>
        <tissue evidence="8">Whole worm</tissue>
    </source>
</reference>
<proteinExistence type="predicted"/>
<dbReference type="Gene3D" id="1.20.5.170">
    <property type="match status" value="1"/>
</dbReference>
<dbReference type="InterPro" id="IPR004827">
    <property type="entry name" value="bZIP"/>
</dbReference>
<dbReference type="GO" id="GO:0000978">
    <property type="term" value="F:RNA polymerase II cis-regulatory region sequence-specific DNA binding"/>
    <property type="evidence" value="ECO:0007669"/>
    <property type="project" value="TreeGrafter"/>
</dbReference>
<evidence type="ECO:0000256" key="5">
    <source>
        <dbReference type="ARBA" id="ARBA00023242"/>
    </source>
</evidence>
<keyword evidence="5" id="KW-0539">Nucleus</keyword>
<comment type="subcellular location">
    <subcellularLocation>
        <location evidence="1">Nucleus</location>
    </subcellularLocation>
</comment>
<evidence type="ECO:0000256" key="6">
    <source>
        <dbReference type="SAM" id="Coils"/>
    </source>
</evidence>
<dbReference type="OrthoDB" id="6022300at2759"/>
<protein>
    <submittedName>
        <fullName evidence="8">Hepatic leukemia factor</fullName>
    </submittedName>
</protein>
<dbReference type="Pfam" id="PF07716">
    <property type="entry name" value="bZIP_2"/>
    <property type="match status" value="1"/>
</dbReference>
<evidence type="ECO:0000256" key="3">
    <source>
        <dbReference type="ARBA" id="ARBA00023125"/>
    </source>
</evidence>
<accession>A0A8E0RM92</accession>
<dbReference type="GO" id="GO:0000981">
    <property type="term" value="F:DNA-binding transcription factor activity, RNA polymerase II-specific"/>
    <property type="evidence" value="ECO:0007669"/>
    <property type="project" value="TreeGrafter"/>
</dbReference>
<evidence type="ECO:0000256" key="1">
    <source>
        <dbReference type="ARBA" id="ARBA00004123"/>
    </source>
</evidence>
<dbReference type="PANTHER" id="PTHR11988:SF27">
    <property type="entry name" value="GH27708P"/>
    <property type="match status" value="1"/>
</dbReference>
<keyword evidence="9" id="KW-1185">Reference proteome</keyword>
<evidence type="ECO:0000256" key="4">
    <source>
        <dbReference type="ARBA" id="ARBA00023163"/>
    </source>
</evidence>
<sequence length="131" mass="14347">MKNNASAKRSRDARRMMENQAYAKAALLERENAQLRLELERLTLENKTLRDLLSGPLSNRTTGDPASAKPTVCDLCGGKSPAISSPIVVPSSTPIPSPTSLPKSLPLLFPDTVPHTSCTQYRFIQPRCLKT</sequence>
<dbReference type="InterPro" id="IPR040223">
    <property type="entry name" value="PAR_bZIP"/>
</dbReference>
<dbReference type="AlphaFoldDB" id="A0A8E0RM92"/>
<dbReference type="EMBL" id="LUCM01009012">
    <property type="protein sequence ID" value="KAA0187603.1"/>
    <property type="molecule type" value="Genomic_DNA"/>
</dbReference>
<feature type="domain" description="BZIP" evidence="7">
    <location>
        <begin position="1"/>
        <end position="53"/>
    </location>
</feature>
<keyword evidence="2" id="KW-0805">Transcription regulation</keyword>
<dbReference type="GO" id="GO:0005634">
    <property type="term" value="C:nucleus"/>
    <property type="evidence" value="ECO:0007669"/>
    <property type="project" value="UniProtKB-SubCell"/>
</dbReference>